<keyword evidence="3" id="KW-0645">Protease</keyword>
<gene>
    <name evidence="9" type="ORF">P7I34_10740</name>
</gene>
<evidence type="ECO:0000256" key="7">
    <source>
        <dbReference type="PIRSR" id="PIRSR001123-1"/>
    </source>
</evidence>
<dbReference type="GO" id="GO:0004177">
    <property type="term" value="F:aminopeptidase activity"/>
    <property type="evidence" value="ECO:0007669"/>
    <property type="project" value="UniProtKB-UniRule"/>
</dbReference>
<evidence type="ECO:0000256" key="6">
    <source>
        <dbReference type="PIRNR" id="PIRNR001123"/>
    </source>
</evidence>
<comment type="cofactor">
    <cofactor evidence="8">
        <name>a divalent metal cation</name>
        <dbReference type="ChEBI" id="CHEBI:60240"/>
    </cofactor>
    <text evidence="8">Binds 2 divalent metal cations per subunit.</text>
</comment>
<dbReference type="InterPro" id="IPR023367">
    <property type="entry name" value="Peptidase_M42_dom2"/>
</dbReference>
<keyword evidence="4 8" id="KW-0479">Metal-binding</keyword>
<dbReference type="InterPro" id="IPR008007">
    <property type="entry name" value="Peptidase_M42"/>
</dbReference>
<dbReference type="GO" id="GO:0006508">
    <property type="term" value="P:proteolysis"/>
    <property type="evidence" value="ECO:0007669"/>
    <property type="project" value="UniProtKB-KW"/>
</dbReference>
<comment type="similarity">
    <text evidence="1 6">Belongs to the peptidase M42 family.</text>
</comment>
<evidence type="ECO:0000313" key="9">
    <source>
        <dbReference type="EMBL" id="MDT2983143.1"/>
    </source>
</evidence>
<dbReference type="PIRSF" id="PIRSF001123">
    <property type="entry name" value="PepA_GA"/>
    <property type="match status" value="1"/>
</dbReference>
<dbReference type="Gene3D" id="3.40.630.10">
    <property type="entry name" value="Zn peptidases"/>
    <property type="match status" value="1"/>
</dbReference>
<evidence type="ECO:0000256" key="2">
    <source>
        <dbReference type="ARBA" id="ARBA00022438"/>
    </source>
</evidence>
<evidence type="ECO:0000256" key="3">
    <source>
        <dbReference type="ARBA" id="ARBA00022670"/>
    </source>
</evidence>
<dbReference type="Pfam" id="PF05343">
    <property type="entry name" value="Peptidase_M42"/>
    <property type="match status" value="1"/>
</dbReference>
<dbReference type="SUPFAM" id="SSF53187">
    <property type="entry name" value="Zn-dependent exopeptidases"/>
    <property type="match status" value="1"/>
</dbReference>
<accession>A0ABD5FM64</accession>
<dbReference type="GO" id="GO:0046872">
    <property type="term" value="F:metal ion binding"/>
    <property type="evidence" value="ECO:0007669"/>
    <property type="project" value="UniProtKB-UniRule"/>
</dbReference>
<feature type="binding site" evidence="8">
    <location>
        <position position="66"/>
    </location>
    <ligand>
        <name>Zn(2+)</name>
        <dbReference type="ChEBI" id="CHEBI:29105"/>
        <label>1</label>
    </ligand>
</feature>
<evidence type="ECO:0000256" key="5">
    <source>
        <dbReference type="ARBA" id="ARBA00022801"/>
    </source>
</evidence>
<dbReference type="Gene3D" id="2.40.30.40">
    <property type="entry name" value="Peptidase M42, domain 2"/>
    <property type="match status" value="1"/>
</dbReference>
<evidence type="ECO:0000256" key="1">
    <source>
        <dbReference type="ARBA" id="ARBA00006272"/>
    </source>
</evidence>
<dbReference type="Proteomes" id="UP001253851">
    <property type="component" value="Unassembled WGS sequence"/>
</dbReference>
<dbReference type="AlphaFoldDB" id="A0ABD5FM64"/>
<sequence length="356" mass="39365">MEELMRQLEEVVYTPGVSGREKPIAALLAKKYAPYCDEIIYDNLGSIYAVIRSERPAAPKVLVSAHMDEAGFFVKKIEANGLIRGLIMGKIEVNSLLGQEVRLITRSGEKYFGVVLGIDKDNHGKSQKDEVLLDFGFSSKDAVLAEEITLGDMVTFAPKMKETSNGQAWIASNWNGRINVSQTIDLVKAMAAASVKLPYDLMIGCTVQEQVGTRGAQTAANVTAPDFTIVLDTAQAMDYQNEQEDQQGFLGKGLLLTYYNPTVLPNRLPLERLKAVCQTANLPCQSYFSFEASDGAWFNKLRTGCPILLASLSVRNKNTASQVVARRDYETALQALARFLTELDEEAIRSFKEENR</sequence>
<reference evidence="9 10" key="1">
    <citation type="submission" date="2023-03" db="EMBL/GenBank/DDBJ databases">
        <authorList>
            <person name="Shen W."/>
            <person name="Cai J."/>
        </authorList>
    </citation>
    <scope>NUCLEOTIDE SEQUENCE [LARGE SCALE GENOMIC DNA]</scope>
    <source>
        <strain evidence="9 10">B516</strain>
    </source>
</reference>
<evidence type="ECO:0000256" key="4">
    <source>
        <dbReference type="ARBA" id="ARBA00022723"/>
    </source>
</evidence>
<dbReference type="PANTHER" id="PTHR32481:SF0">
    <property type="entry name" value="AMINOPEPTIDASE YPDE-RELATED"/>
    <property type="match status" value="1"/>
</dbReference>
<name>A0ABD5FM64_ENTCA</name>
<keyword evidence="2" id="KW-0031">Aminopeptidase</keyword>
<evidence type="ECO:0000313" key="10">
    <source>
        <dbReference type="Proteomes" id="UP001253851"/>
    </source>
</evidence>
<feature type="active site" description="Proton acceptor" evidence="7">
    <location>
        <position position="209"/>
    </location>
</feature>
<organism evidence="9 10">
    <name type="scientific">Enterococcus casseliflavus</name>
    <name type="common">Enterococcus flavescens</name>
    <dbReference type="NCBI Taxonomy" id="37734"/>
    <lineage>
        <taxon>Bacteria</taxon>
        <taxon>Bacillati</taxon>
        <taxon>Bacillota</taxon>
        <taxon>Bacilli</taxon>
        <taxon>Lactobacillales</taxon>
        <taxon>Enterococcaceae</taxon>
        <taxon>Enterococcus</taxon>
    </lineage>
</organism>
<comment type="caution">
    <text evidence="9">The sequence shown here is derived from an EMBL/GenBank/DDBJ whole genome shotgun (WGS) entry which is preliminary data.</text>
</comment>
<dbReference type="PANTHER" id="PTHR32481">
    <property type="entry name" value="AMINOPEPTIDASE"/>
    <property type="match status" value="1"/>
</dbReference>
<keyword evidence="5" id="KW-0378">Hydrolase</keyword>
<dbReference type="RefSeq" id="WP_311957451.1">
    <property type="nucleotide sequence ID" value="NZ_JARQDZ010000004.1"/>
</dbReference>
<feature type="binding site" evidence="8">
    <location>
        <position position="232"/>
    </location>
    <ligand>
        <name>Zn(2+)</name>
        <dbReference type="ChEBI" id="CHEBI:29105"/>
        <label>1</label>
    </ligand>
</feature>
<proteinExistence type="inferred from homology"/>
<protein>
    <submittedName>
        <fullName evidence="9">M42 family peptidase</fullName>
    </submittedName>
</protein>
<evidence type="ECO:0000256" key="8">
    <source>
        <dbReference type="PIRSR" id="PIRSR001123-2"/>
    </source>
</evidence>
<dbReference type="EMBL" id="JARQDZ010000004">
    <property type="protein sequence ID" value="MDT2983143.1"/>
    <property type="molecule type" value="Genomic_DNA"/>
</dbReference>
<dbReference type="SUPFAM" id="SSF101821">
    <property type="entry name" value="Aminopeptidase/glucanase lid domain"/>
    <property type="match status" value="1"/>
</dbReference>
<dbReference type="InterPro" id="IPR051464">
    <property type="entry name" value="Peptidase_M42_aminopept"/>
</dbReference>